<feature type="compositionally biased region" description="Polar residues" evidence="7">
    <location>
        <begin position="241"/>
        <end position="250"/>
    </location>
</feature>
<feature type="region of interest" description="Disordered" evidence="7">
    <location>
        <begin position="142"/>
        <end position="168"/>
    </location>
</feature>
<dbReference type="InterPro" id="IPR027417">
    <property type="entry name" value="P-loop_NTPase"/>
</dbReference>
<dbReference type="AlphaFoldDB" id="A0A7S2U3A0"/>
<evidence type="ECO:0000256" key="1">
    <source>
        <dbReference type="ARBA" id="ARBA00004245"/>
    </source>
</evidence>
<evidence type="ECO:0000256" key="6">
    <source>
        <dbReference type="SAM" id="Coils"/>
    </source>
</evidence>
<dbReference type="GO" id="GO:0008574">
    <property type="term" value="F:plus-end-directed microtubule motor activity"/>
    <property type="evidence" value="ECO:0007669"/>
    <property type="project" value="TreeGrafter"/>
</dbReference>
<keyword evidence="4" id="KW-0206">Cytoskeleton</keyword>
<evidence type="ECO:0000259" key="8">
    <source>
        <dbReference type="PROSITE" id="PS50067"/>
    </source>
</evidence>
<evidence type="ECO:0000313" key="10">
    <source>
        <dbReference type="EMBL" id="CAD9776519.1"/>
    </source>
</evidence>
<reference evidence="10" key="1">
    <citation type="submission" date="2021-01" db="EMBL/GenBank/DDBJ databases">
        <authorList>
            <person name="Corre E."/>
            <person name="Pelletier E."/>
            <person name="Niang G."/>
            <person name="Scheremetjew M."/>
            <person name="Finn R."/>
            <person name="Kale V."/>
            <person name="Holt S."/>
            <person name="Cochrane G."/>
            <person name="Meng A."/>
            <person name="Brown T."/>
            <person name="Cohen L."/>
        </authorList>
    </citation>
    <scope>NUCLEOTIDE SEQUENCE</scope>
    <source>
        <strain evidence="10">CCMP622</strain>
    </source>
</reference>
<dbReference type="GO" id="GO:0007018">
    <property type="term" value="P:microtubule-based movement"/>
    <property type="evidence" value="ECO:0007669"/>
    <property type="project" value="InterPro"/>
</dbReference>
<feature type="compositionally biased region" description="Polar residues" evidence="7">
    <location>
        <begin position="152"/>
        <end position="165"/>
    </location>
</feature>
<evidence type="ECO:0000256" key="2">
    <source>
        <dbReference type="ARBA" id="ARBA00022490"/>
    </source>
</evidence>
<feature type="domain" description="Kinesin motor" evidence="8">
    <location>
        <begin position="1"/>
        <end position="24"/>
    </location>
</feature>
<gene>
    <name evidence="9" type="ORF">LSP00402_LOCUS20531</name>
    <name evidence="10" type="ORF">LSP00402_LOCUS20532</name>
</gene>
<protein>
    <recommendedName>
        <fullName evidence="8">Kinesin motor domain-containing protein</fullName>
    </recommendedName>
</protein>
<dbReference type="GO" id="GO:0090307">
    <property type="term" value="P:mitotic spindle assembly"/>
    <property type="evidence" value="ECO:0007669"/>
    <property type="project" value="TreeGrafter"/>
</dbReference>
<dbReference type="PROSITE" id="PS50067">
    <property type="entry name" value="KINESIN_MOTOR_2"/>
    <property type="match status" value="1"/>
</dbReference>
<feature type="coiled-coil region" evidence="6">
    <location>
        <begin position="33"/>
        <end position="93"/>
    </location>
</feature>
<feature type="compositionally biased region" description="Basic and acidic residues" evidence="7">
    <location>
        <begin position="252"/>
        <end position="270"/>
    </location>
</feature>
<dbReference type="GO" id="GO:0005876">
    <property type="term" value="C:spindle microtubule"/>
    <property type="evidence" value="ECO:0007669"/>
    <property type="project" value="TreeGrafter"/>
</dbReference>
<dbReference type="GO" id="GO:0005524">
    <property type="term" value="F:ATP binding"/>
    <property type="evidence" value="ECO:0007669"/>
    <property type="project" value="InterPro"/>
</dbReference>
<evidence type="ECO:0000313" key="9">
    <source>
        <dbReference type="EMBL" id="CAD9776518.1"/>
    </source>
</evidence>
<proteinExistence type="inferred from homology"/>
<dbReference type="GO" id="GO:0072686">
    <property type="term" value="C:mitotic spindle"/>
    <property type="evidence" value="ECO:0007669"/>
    <property type="project" value="TreeGrafter"/>
</dbReference>
<comment type="subcellular location">
    <subcellularLocation>
        <location evidence="1">Cytoplasm</location>
        <location evidence="1">Cytoskeleton</location>
    </subcellularLocation>
</comment>
<dbReference type="Gene3D" id="3.40.850.10">
    <property type="entry name" value="Kinesin motor domain"/>
    <property type="match status" value="1"/>
</dbReference>
<comment type="caution">
    <text evidence="5">Lacks conserved residue(s) required for the propagation of feature annotation.</text>
</comment>
<keyword evidence="6" id="KW-0175">Coiled coil</keyword>
<feature type="region of interest" description="Disordered" evidence="7">
    <location>
        <begin position="241"/>
        <end position="270"/>
    </location>
</feature>
<keyword evidence="3" id="KW-0505">Motor protein</keyword>
<sequence length="282" mass="32339">MSPATSNVEETAQTLKFAARAKKIKNVVSINEKLDQATLLEKYREEIEGLKRDLAEAKNKIKAEDSNVDKEELRKLHEEREEFKQRIEQLTRIILTSSRTTERDLLDLMPQPESKTERRASMKDKLRRAKFSTLPRTFFSADSATDGELESRTQSSTGRDSSQLDNLDIKPEFETAEGRNNASARFQEMKREIENLKQVILDKELLLTKHEAERKRLATEVEKRDAALREWEAYYQAENNATVAASTVESPKSGDKDDTPGRKKSDLLETKDADFEAPLIDF</sequence>
<dbReference type="EMBL" id="HBHP01033339">
    <property type="protein sequence ID" value="CAD9776519.1"/>
    <property type="molecule type" value="Transcribed_RNA"/>
</dbReference>
<dbReference type="PANTHER" id="PTHR47970">
    <property type="entry name" value="KINESIN-LIKE PROTEIN KIF11"/>
    <property type="match status" value="1"/>
</dbReference>
<dbReference type="PANTHER" id="PTHR47970:SF12">
    <property type="entry name" value="KINESIN FAMILY MEMBER 11"/>
    <property type="match status" value="1"/>
</dbReference>
<name>A0A7S2U3A0_9EUKA</name>
<dbReference type="InterPro" id="IPR036961">
    <property type="entry name" value="Kinesin_motor_dom_sf"/>
</dbReference>
<dbReference type="EMBL" id="HBHP01033338">
    <property type="protein sequence ID" value="CAD9776518.1"/>
    <property type="molecule type" value="Transcribed_RNA"/>
</dbReference>
<dbReference type="GO" id="GO:0008017">
    <property type="term" value="F:microtubule binding"/>
    <property type="evidence" value="ECO:0007669"/>
    <property type="project" value="InterPro"/>
</dbReference>
<dbReference type="SUPFAM" id="SSF52540">
    <property type="entry name" value="P-loop containing nucleoside triphosphate hydrolases"/>
    <property type="match status" value="1"/>
</dbReference>
<evidence type="ECO:0000256" key="5">
    <source>
        <dbReference type="PROSITE-ProRule" id="PRU00283"/>
    </source>
</evidence>
<dbReference type="InterPro" id="IPR047149">
    <property type="entry name" value="KIF11-like"/>
</dbReference>
<evidence type="ECO:0000256" key="4">
    <source>
        <dbReference type="ARBA" id="ARBA00023212"/>
    </source>
</evidence>
<accession>A0A7S2U3A0</accession>
<dbReference type="InterPro" id="IPR001752">
    <property type="entry name" value="Kinesin_motor_dom"/>
</dbReference>
<evidence type="ECO:0000256" key="3">
    <source>
        <dbReference type="ARBA" id="ARBA00023175"/>
    </source>
</evidence>
<evidence type="ECO:0000256" key="7">
    <source>
        <dbReference type="SAM" id="MobiDB-lite"/>
    </source>
</evidence>
<comment type="similarity">
    <text evidence="5">Belongs to the TRAFAC class myosin-kinesin ATPase superfamily. Kinesin family.</text>
</comment>
<dbReference type="GO" id="GO:0051231">
    <property type="term" value="P:spindle elongation"/>
    <property type="evidence" value="ECO:0007669"/>
    <property type="project" value="TreeGrafter"/>
</dbReference>
<organism evidence="10">
    <name type="scientific">Lotharella oceanica</name>
    <dbReference type="NCBI Taxonomy" id="641309"/>
    <lineage>
        <taxon>Eukaryota</taxon>
        <taxon>Sar</taxon>
        <taxon>Rhizaria</taxon>
        <taxon>Cercozoa</taxon>
        <taxon>Chlorarachniophyceae</taxon>
        <taxon>Lotharella</taxon>
    </lineage>
</organism>
<keyword evidence="2" id="KW-0963">Cytoplasm</keyword>
<feature type="coiled-coil region" evidence="6">
    <location>
        <begin position="179"/>
        <end position="213"/>
    </location>
</feature>